<comment type="caution">
    <text evidence="1">The sequence shown here is derived from an EMBL/GenBank/DDBJ whole genome shotgun (WGS) entry which is preliminary data.</text>
</comment>
<name>A0A1F7TLK9_9BACT</name>
<dbReference type="EMBL" id="MGDT01000007">
    <property type="protein sequence ID" value="OGL66427.1"/>
    <property type="molecule type" value="Genomic_DNA"/>
</dbReference>
<sequence>MRVVAVRKQDLPGLLEIEDAEVFKAPEGNVNWLLFKEENREPVLVIGDVNPHETLFHLWVLLEERPKSPRERYKEIRARKDEFHALWRERVAAGGIIGLDGKPIGWETLYFDVKTPEEWQRMLSAKLPLVVNWAFLGRPMPEDADITLS</sequence>
<accession>A0A1F7TLK9</accession>
<dbReference type="STRING" id="1802385.A2856_01900"/>
<gene>
    <name evidence="1" type="ORF">A2856_01900</name>
</gene>
<proteinExistence type="predicted"/>
<dbReference type="Proteomes" id="UP000177885">
    <property type="component" value="Unassembled WGS sequence"/>
</dbReference>
<dbReference type="AlphaFoldDB" id="A0A1F7TLK9"/>
<evidence type="ECO:0000313" key="1">
    <source>
        <dbReference type="EMBL" id="OGL66427.1"/>
    </source>
</evidence>
<protein>
    <submittedName>
        <fullName evidence="1">Uncharacterized protein</fullName>
    </submittedName>
</protein>
<organism evidence="1 2">
    <name type="scientific">Candidatus Uhrbacteria bacterium RIFCSPHIGHO2_01_FULL_63_20</name>
    <dbReference type="NCBI Taxonomy" id="1802385"/>
    <lineage>
        <taxon>Bacteria</taxon>
        <taxon>Candidatus Uhriibacteriota</taxon>
    </lineage>
</organism>
<evidence type="ECO:0000313" key="2">
    <source>
        <dbReference type="Proteomes" id="UP000177885"/>
    </source>
</evidence>
<reference evidence="1 2" key="1">
    <citation type="journal article" date="2016" name="Nat. Commun.">
        <title>Thousands of microbial genomes shed light on interconnected biogeochemical processes in an aquifer system.</title>
        <authorList>
            <person name="Anantharaman K."/>
            <person name="Brown C.T."/>
            <person name="Hug L.A."/>
            <person name="Sharon I."/>
            <person name="Castelle C.J."/>
            <person name="Probst A.J."/>
            <person name="Thomas B.C."/>
            <person name="Singh A."/>
            <person name="Wilkins M.J."/>
            <person name="Karaoz U."/>
            <person name="Brodie E.L."/>
            <person name="Williams K.H."/>
            <person name="Hubbard S.S."/>
            <person name="Banfield J.F."/>
        </authorList>
    </citation>
    <scope>NUCLEOTIDE SEQUENCE [LARGE SCALE GENOMIC DNA]</scope>
</reference>